<feature type="non-terminal residue" evidence="2">
    <location>
        <position position="1"/>
    </location>
</feature>
<dbReference type="SUPFAM" id="SSF56281">
    <property type="entry name" value="Metallo-hydrolase/oxidoreductase"/>
    <property type="match status" value="1"/>
</dbReference>
<evidence type="ECO:0000256" key="1">
    <source>
        <dbReference type="SAM" id="MobiDB-lite"/>
    </source>
</evidence>
<dbReference type="GO" id="GO:0016787">
    <property type="term" value="F:hydrolase activity"/>
    <property type="evidence" value="ECO:0007669"/>
    <property type="project" value="UniProtKB-KW"/>
</dbReference>
<organism evidence="2 3">
    <name type="scientific">Aerophobetes bacterium</name>
    <dbReference type="NCBI Taxonomy" id="2030807"/>
    <lineage>
        <taxon>Bacteria</taxon>
        <taxon>Candidatus Aerophobota</taxon>
    </lineage>
</organism>
<feature type="region of interest" description="Disordered" evidence="1">
    <location>
        <begin position="21"/>
        <end position="44"/>
    </location>
</feature>
<sequence length="44" mass="4989">GGNFQTLQNSIRDKIFSLPEDTEIFPGHGPESTVEKEKRENPFV</sequence>
<evidence type="ECO:0000313" key="3">
    <source>
        <dbReference type="Proteomes" id="UP000267654"/>
    </source>
</evidence>
<accession>A0A662DE94</accession>
<dbReference type="Proteomes" id="UP000267654">
    <property type="component" value="Unassembled WGS sequence"/>
</dbReference>
<keyword evidence="2" id="KW-0378">Hydrolase</keyword>
<proteinExistence type="predicted"/>
<dbReference type="InterPro" id="IPR036866">
    <property type="entry name" value="RibonucZ/Hydroxyglut_hydro"/>
</dbReference>
<dbReference type="AlphaFoldDB" id="A0A662DE94"/>
<evidence type="ECO:0000313" key="2">
    <source>
        <dbReference type="EMBL" id="RLE12643.1"/>
    </source>
</evidence>
<reference evidence="2 3" key="1">
    <citation type="submission" date="2018-06" db="EMBL/GenBank/DDBJ databases">
        <title>Extensive metabolic versatility and redundancy in microbially diverse, dynamic hydrothermal sediments.</title>
        <authorList>
            <person name="Dombrowski N."/>
            <person name="Teske A."/>
            <person name="Baker B.J."/>
        </authorList>
    </citation>
    <scope>NUCLEOTIDE SEQUENCE [LARGE SCALE GENOMIC DNA]</scope>
    <source>
        <strain evidence="2">B19_G9</strain>
    </source>
</reference>
<feature type="compositionally biased region" description="Basic and acidic residues" evidence="1">
    <location>
        <begin position="33"/>
        <end position="44"/>
    </location>
</feature>
<gene>
    <name evidence="2" type="ORF">DRI96_04205</name>
</gene>
<comment type="caution">
    <text evidence="2">The sequence shown here is derived from an EMBL/GenBank/DDBJ whole genome shotgun (WGS) entry which is preliminary data.</text>
</comment>
<protein>
    <submittedName>
        <fullName evidence="2">MBL fold metallo-hydrolase</fullName>
    </submittedName>
</protein>
<dbReference type="Gene3D" id="3.60.15.10">
    <property type="entry name" value="Ribonuclease Z/Hydroxyacylglutathione hydrolase-like"/>
    <property type="match status" value="1"/>
</dbReference>
<name>A0A662DE94_UNCAE</name>
<dbReference type="EMBL" id="QMQB01000143">
    <property type="protein sequence ID" value="RLE12643.1"/>
    <property type="molecule type" value="Genomic_DNA"/>
</dbReference>